<dbReference type="Proteomes" id="UP000003741">
    <property type="component" value="Unassembled WGS sequence"/>
</dbReference>
<keyword evidence="2" id="KW-1185">Reference proteome</keyword>
<dbReference type="InterPro" id="IPR016181">
    <property type="entry name" value="Acyl_CoA_acyltransferase"/>
</dbReference>
<evidence type="ECO:0000313" key="2">
    <source>
        <dbReference type="Proteomes" id="UP000003741"/>
    </source>
</evidence>
<accession>I9F4M8</accession>
<name>I9F4M8_9BACE</name>
<dbReference type="EMBL" id="AGXG01000080">
    <property type="protein sequence ID" value="EIY27944.1"/>
    <property type="molecule type" value="Genomic_DNA"/>
</dbReference>
<dbReference type="RefSeq" id="WP_007217964.1">
    <property type="nucleotide sequence ID" value="NZ_JH724087.1"/>
</dbReference>
<gene>
    <name evidence="1" type="ORF">HMPREF1062_03619</name>
</gene>
<dbReference type="PATRIC" id="fig|997874.3.peg.3710"/>
<proteinExistence type="predicted"/>
<dbReference type="HOGENOM" id="CLU_121382_0_0_10"/>
<sequence length="182" mass="21669">MMEKLPSNFNLDKYNLQVRFVQEEDAEFITKLRTDVRLSRFIHQIEDDVEGQKKWIRDYKEREALGIDYYFIYSQNGERLGLNRLYDITENEFTGGSFVFKPKCPIECPILATLISFDIAFNMLDKKVANGDIRLGNKKVLKFHKLLNVEFTTQDELNQYYVYYRDTFNKQMSIIERMLGVN</sequence>
<comment type="caution">
    <text evidence="1">The sequence shown here is derived from an EMBL/GenBank/DDBJ whole genome shotgun (WGS) entry which is preliminary data.</text>
</comment>
<dbReference type="OrthoDB" id="1037676at2"/>
<evidence type="ECO:0000313" key="1">
    <source>
        <dbReference type="EMBL" id="EIY27944.1"/>
    </source>
</evidence>
<dbReference type="SUPFAM" id="SSF55729">
    <property type="entry name" value="Acyl-CoA N-acyltransferases (Nat)"/>
    <property type="match status" value="1"/>
</dbReference>
<protein>
    <recommendedName>
        <fullName evidence="3">N-acetyltransferase domain-containing protein</fullName>
    </recommendedName>
</protein>
<reference evidence="1 2" key="1">
    <citation type="submission" date="2012-02" db="EMBL/GenBank/DDBJ databases">
        <title>The Genome Sequence of Bacteroides cellulosilyticus CL02T12C19.</title>
        <authorList>
            <consortium name="The Broad Institute Genome Sequencing Platform"/>
            <person name="Earl A."/>
            <person name="Ward D."/>
            <person name="Feldgarden M."/>
            <person name="Gevers D."/>
            <person name="Zitomersky N.L."/>
            <person name="Coyne M.J."/>
            <person name="Comstock L.E."/>
            <person name="Young S.K."/>
            <person name="Zeng Q."/>
            <person name="Gargeya S."/>
            <person name="Fitzgerald M."/>
            <person name="Haas B."/>
            <person name="Abouelleil A."/>
            <person name="Alvarado L."/>
            <person name="Arachchi H.M."/>
            <person name="Berlin A."/>
            <person name="Chapman S.B."/>
            <person name="Gearin G."/>
            <person name="Goldberg J."/>
            <person name="Griggs A."/>
            <person name="Gujja S."/>
            <person name="Hansen M."/>
            <person name="Heiman D."/>
            <person name="Howarth C."/>
            <person name="Larimer J."/>
            <person name="Lui A."/>
            <person name="MacDonald P.J.P."/>
            <person name="McCowen C."/>
            <person name="Montmayeur A."/>
            <person name="Murphy C."/>
            <person name="Neiman D."/>
            <person name="Pearson M."/>
            <person name="Priest M."/>
            <person name="Roberts A."/>
            <person name="Saif S."/>
            <person name="Shea T."/>
            <person name="Sisk P."/>
            <person name="Stolte C."/>
            <person name="Sykes S."/>
            <person name="Wortman J."/>
            <person name="Nusbaum C."/>
            <person name="Birren B."/>
        </authorList>
    </citation>
    <scope>NUCLEOTIDE SEQUENCE [LARGE SCALE GENOMIC DNA]</scope>
    <source>
        <strain evidence="1 2">CL02T12C19</strain>
    </source>
</reference>
<dbReference type="AlphaFoldDB" id="I9F4M8"/>
<dbReference type="Gene3D" id="3.40.630.30">
    <property type="match status" value="1"/>
</dbReference>
<organism evidence="1 2">
    <name type="scientific">Bacteroides cellulosilyticus CL02T12C19</name>
    <dbReference type="NCBI Taxonomy" id="997874"/>
    <lineage>
        <taxon>Bacteria</taxon>
        <taxon>Pseudomonadati</taxon>
        <taxon>Bacteroidota</taxon>
        <taxon>Bacteroidia</taxon>
        <taxon>Bacteroidales</taxon>
        <taxon>Bacteroidaceae</taxon>
        <taxon>Bacteroides</taxon>
    </lineage>
</organism>
<evidence type="ECO:0008006" key="3">
    <source>
        <dbReference type="Google" id="ProtNLM"/>
    </source>
</evidence>